<dbReference type="InterPro" id="IPR001492">
    <property type="entry name" value="Flagellin"/>
</dbReference>
<name>A0ABS3DVG7_9BACI</name>
<evidence type="ECO:0000259" key="5">
    <source>
        <dbReference type="Pfam" id="PF00669"/>
    </source>
</evidence>
<organism evidence="7 8">
    <name type="scientific">Halobacillus kuroshimensis</name>
    <dbReference type="NCBI Taxonomy" id="302481"/>
    <lineage>
        <taxon>Bacteria</taxon>
        <taxon>Bacillati</taxon>
        <taxon>Bacillota</taxon>
        <taxon>Bacilli</taxon>
        <taxon>Bacillales</taxon>
        <taxon>Bacillaceae</taxon>
        <taxon>Halobacillus</taxon>
    </lineage>
</organism>
<dbReference type="SUPFAM" id="SSF64518">
    <property type="entry name" value="Phase 1 flagellin"/>
    <property type="match status" value="1"/>
</dbReference>
<keyword evidence="7" id="KW-0969">Cilium</keyword>
<dbReference type="Proteomes" id="UP000663970">
    <property type="component" value="Unassembled WGS sequence"/>
</dbReference>
<dbReference type="PANTHER" id="PTHR42792:SF2">
    <property type="entry name" value="FLAGELLIN"/>
    <property type="match status" value="1"/>
</dbReference>
<dbReference type="PANTHER" id="PTHR42792">
    <property type="entry name" value="FLAGELLIN"/>
    <property type="match status" value="1"/>
</dbReference>
<evidence type="ECO:0000256" key="3">
    <source>
        <dbReference type="ARBA" id="ARBA00023143"/>
    </source>
</evidence>
<comment type="subcellular location">
    <subcellularLocation>
        <location evidence="4">Secreted</location>
    </subcellularLocation>
    <subcellularLocation>
        <location evidence="4">Bacterial flagellum</location>
    </subcellularLocation>
</comment>
<keyword evidence="4" id="KW-0964">Secreted</keyword>
<keyword evidence="8" id="KW-1185">Reference proteome</keyword>
<dbReference type="PRINTS" id="PR00207">
    <property type="entry name" value="FLAGELLIN"/>
</dbReference>
<proteinExistence type="inferred from homology"/>
<evidence type="ECO:0000256" key="4">
    <source>
        <dbReference type="RuleBase" id="RU362073"/>
    </source>
</evidence>
<evidence type="ECO:0000313" key="8">
    <source>
        <dbReference type="Proteomes" id="UP000663970"/>
    </source>
</evidence>
<comment type="caution">
    <text evidence="7">The sequence shown here is derived from an EMBL/GenBank/DDBJ whole genome shotgun (WGS) entry which is preliminary data.</text>
</comment>
<gene>
    <name evidence="7" type="ORF">JF544_08675</name>
</gene>
<dbReference type="Pfam" id="PF00700">
    <property type="entry name" value="Flagellin_C"/>
    <property type="match status" value="1"/>
</dbReference>
<keyword evidence="7" id="KW-0966">Cell projection</keyword>
<feature type="domain" description="Flagellin N-terminal" evidence="5">
    <location>
        <begin position="3"/>
        <end position="139"/>
    </location>
</feature>
<evidence type="ECO:0000256" key="2">
    <source>
        <dbReference type="ARBA" id="ARBA00020110"/>
    </source>
</evidence>
<dbReference type="InterPro" id="IPR046358">
    <property type="entry name" value="Flagellin_C"/>
</dbReference>
<dbReference type="Gene3D" id="1.20.1330.10">
    <property type="entry name" value="f41 fragment of flagellin, N-terminal domain"/>
    <property type="match status" value="2"/>
</dbReference>
<feature type="domain" description="Flagellin C-terminal" evidence="6">
    <location>
        <begin position="317"/>
        <end position="368"/>
    </location>
</feature>
<keyword evidence="3 4" id="KW-0975">Bacterial flagellum</keyword>
<evidence type="ECO:0000259" key="6">
    <source>
        <dbReference type="Pfam" id="PF00700"/>
    </source>
</evidence>
<dbReference type="InterPro" id="IPR001029">
    <property type="entry name" value="Flagellin_N"/>
</dbReference>
<comment type="similarity">
    <text evidence="1 4">Belongs to the bacterial flagellin family.</text>
</comment>
<comment type="function">
    <text evidence="4">Flagellin is the subunit protein which polymerizes to form the filaments of bacterial flagella.</text>
</comment>
<dbReference type="Pfam" id="PF00669">
    <property type="entry name" value="Flagellin_N"/>
    <property type="match status" value="1"/>
</dbReference>
<dbReference type="RefSeq" id="WP_206933441.1">
    <property type="nucleotide sequence ID" value="NZ_JAEKJY010000002.1"/>
</dbReference>
<evidence type="ECO:0000256" key="1">
    <source>
        <dbReference type="ARBA" id="ARBA00005709"/>
    </source>
</evidence>
<reference evidence="7 8" key="1">
    <citation type="submission" date="2020-12" db="EMBL/GenBank/DDBJ databases">
        <title>Oil enriched cultivation method for isolating marine PHA-producing bacteria.</title>
        <authorList>
            <person name="Zheng W."/>
            <person name="Yu S."/>
            <person name="Huang Y."/>
        </authorList>
    </citation>
    <scope>NUCLEOTIDE SEQUENCE [LARGE SCALE GENOMIC DNA]</scope>
    <source>
        <strain evidence="7 8">SY-2-6</strain>
    </source>
</reference>
<protein>
    <recommendedName>
        <fullName evidence="2 4">Flagellin</fullName>
    </recommendedName>
</protein>
<accession>A0ABS3DVG7</accession>
<sequence>MRINHNIAALNTYRQLGSANNAQQSSMEKLSSGLRINSAKDDAAGLAISEKMRGQIRGLDQAGKNAQDSISMIQTAEGALNETHDILQRMRELSVQAGNDTNTSTDRGEIQKEINQLTSEINRIGNTTEFNSQKLLNASAGTKTAAVSATAGDYEVTIGTSDVTIDGKTFTYDGTGGGVTNFKDSTELATLINSDTTLSEKYAATNDTGKLKLVQKPGQESATAPNASGTGVSLATTTVGKEAESAKSSFSTQIGANENQTMTLDFSDMRSAALGITGTKATAGFTVANTVTDGTNNNVNEAALDVSTSANAGNAVTKIQAAIEKVSAERSKLGANQNRLEHTINNLSTSSENLTAAESRIRDVDYALAA</sequence>
<evidence type="ECO:0000313" key="7">
    <source>
        <dbReference type="EMBL" id="MBN8235325.1"/>
    </source>
</evidence>
<dbReference type="EMBL" id="JAEKJY010000002">
    <property type="protein sequence ID" value="MBN8235325.1"/>
    <property type="molecule type" value="Genomic_DNA"/>
</dbReference>
<keyword evidence="7" id="KW-0282">Flagellum</keyword>